<keyword evidence="1" id="KW-0732">Signal</keyword>
<dbReference type="InterPro" id="IPR001375">
    <property type="entry name" value="Peptidase_S9_cat"/>
</dbReference>
<gene>
    <name evidence="4" type="ORF">QQ008_28250</name>
</gene>
<feature type="domain" description="Dipeptidylpeptidase IV N-terminal" evidence="3">
    <location>
        <begin position="120"/>
        <end position="482"/>
    </location>
</feature>
<comment type="caution">
    <text evidence="4">The sequence shown here is derived from an EMBL/GenBank/DDBJ whole genome shotgun (WGS) entry which is preliminary data.</text>
</comment>
<dbReference type="InterPro" id="IPR050278">
    <property type="entry name" value="Serine_Prot_S9B/DPPIV"/>
</dbReference>
<accession>A0ABT8KX05</accession>
<evidence type="ECO:0000259" key="2">
    <source>
        <dbReference type="Pfam" id="PF00326"/>
    </source>
</evidence>
<dbReference type="InterPro" id="IPR029058">
    <property type="entry name" value="AB_hydrolase_fold"/>
</dbReference>
<dbReference type="Pfam" id="PF00326">
    <property type="entry name" value="Peptidase_S9"/>
    <property type="match status" value="1"/>
</dbReference>
<evidence type="ECO:0000313" key="4">
    <source>
        <dbReference type="EMBL" id="MDN5205309.1"/>
    </source>
</evidence>
<dbReference type="InterPro" id="IPR002469">
    <property type="entry name" value="Peptidase_S9B_N"/>
</dbReference>
<organism evidence="4 5">
    <name type="scientific">Splendidivirga corallicola</name>
    <dbReference type="NCBI Taxonomy" id="3051826"/>
    <lineage>
        <taxon>Bacteria</taxon>
        <taxon>Pseudomonadati</taxon>
        <taxon>Bacteroidota</taxon>
        <taxon>Cytophagia</taxon>
        <taxon>Cytophagales</taxon>
        <taxon>Splendidivirgaceae</taxon>
        <taxon>Splendidivirga</taxon>
    </lineage>
</organism>
<feature type="chain" id="PRO_5045527133" evidence="1">
    <location>
        <begin position="26"/>
        <end position="781"/>
    </location>
</feature>
<feature type="domain" description="Peptidase S9 prolyl oligopeptidase catalytic" evidence="2">
    <location>
        <begin position="570"/>
        <end position="766"/>
    </location>
</feature>
<dbReference type="Proteomes" id="UP001172082">
    <property type="component" value="Unassembled WGS sequence"/>
</dbReference>
<reference evidence="4" key="1">
    <citation type="submission" date="2023-06" db="EMBL/GenBank/DDBJ databases">
        <title>Genomic of Parafulvivirga corallium.</title>
        <authorList>
            <person name="Wang G."/>
        </authorList>
    </citation>
    <scope>NUCLEOTIDE SEQUENCE</scope>
    <source>
        <strain evidence="4">BMA10</strain>
    </source>
</reference>
<dbReference type="PANTHER" id="PTHR11731">
    <property type="entry name" value="PROTEASE FAMILY S9B,C DIPEPTIDYL-PEPTIDASE IV-RELATED"/>
    <property type="match status" value="1"/>
</dbReference>
<dbReference type="EMBL" id="JAUJEA010000016">
    <property type="protein sequence ID" value="MDN5205309.1"/>
    <property type="molecule type" value="Genomic_DNA"/>
</dbReference>
<name>A0ABT8KX05_9BACT</name>
<dbReference type="SUPFAM" id="SSF53474">
    <property type="entry name" value="alpha/beta-Hydrolases"/>
    <property type="match status" value="1"/>
</dbReference>
<dbReference type="PANTHER" id="PTHR11731:SF118">
    <property type="entry name" value="BLR1971 PROTEIN"/>
    <property type="match status" value="1"/>
</dbReference>
<proteinExistence type="predicted"/>
<dbReference type="Gene3D" id="2.140.10.30">
    <property type="entry name" value="Dipeptidylpeptidase IV, N-terminal domain"/>
    <property type="match status" value="1"/>
</dbReference>
<feature type="signal peptide" evidence="1">
    <location>
        <begin position="1"/>
        <end position="25"/>
    </location>
</feature>
<dbReference type="RefSeq" id="WP_346755331.1">
    <property type="nucleotide sequence ID" value="NZ_JAUJEA010000016.1"/>
</dbReference>
<evidence type="ECO:0000256" key="1">
    <source>
        <dbReference type="SAM" id="SignalP"/>
    </source>
</evidence>
<keyword evidence="5" id="KW-1185">Reference proteome</keyword>
<dbReference type="Gene3D" id="3.40.50.1820">
    <property type="entry name" value="alpha/beta hydrolase"/>
    <property type="match status" value="1"/>
</dbReference>
<sequence>MNKPKTIHLSTLMIITCLINTLTFAQEVTVEDYARAEKFLYTNTSKLVFDMNIRPNWIDGDRFWYRTTSPEGSEFLLVSAKSQKYKQAFDHNKVANALSKLTGKQYSGKKLPFSSFEYTNNEKALVFRVGKQYYSCDTKGGNCKESDPYPHRDWKAIESPDGKSAAFIRDFNLWIRDLTTGKETQLTFDGIEDFGYATNNAGWAKSDRPVLTWSPDSKMIATFQHDARGVGNMYMVSTNVGHPKLYSWKYPLPEDSVIFRIHRVVIHVDDAKVVKLQMGPDQHRSTITDHISIEGGKVSDLEWSKDGSQLAFVSSSRDHKEAILRVADPHTGAVRDVLSETVDTFFESGWRKINWHVLKNTDEVIWYSQRDNWGHLYLYDLKSGQLKKQITSGDWTVLQVLRIDEDTRTIYFTGAGKEPGDPYYQYLYSTSLDVQNNQQLAEANVNFEGVQLLTPANANHVVTLSPSGKYLVDRYSKPDVPPVTVVRSNNGKELMKIGKPDISQLMDNGWKAPESFSVKARDGETDIYGMMFKPSNFDPSKKYPIINYIYPGPQSGSVGSRSFSPSRGDKQSLAELGFIVVAIDAMGTPMRSKSFHAAYYGNMGDNGLPDQITAMKQLAAKYSWIDIDRVGIYGHSGGGFASTDAILRYPDFFKVAVSSAGNHDNRNYEDDWGEKWQGLLKKNADGTTNYDNQANQLLVKNLKGKLLLAHGTLDSNVPVSNTMLVVNELIAANKDFDLILFPNRGHGFGNEAYMMRRRWDYFVEHLLGVEPPREYKIGAGR</sequence>
<evidence type="ECO:0000259" key="3">
    <source>
        <dbReference type="Pfam" id="PF00930"/>
    </source>
</evidence>
<protein>
    <submittedName>
        <fullName evidence="4">DPP IV N-terminal domain-containing protein</fullName>
    </submittedName>
</protein>
<dbReference type="SUPFAM" id="SSF82171">
    <property type="entry name" value="DPP6 N-terminal domain-like"/>
    <property type="match status" value="1"/>
</dbReference>
<evidence type="ECO:0000313" key="5">
    <source>
        <dbReference type="Proteomes" id="UP001172082"/>
    </source>
</evidence>
<dbReference type="Pfam" id="PF00930">
    <property type="entry name" value="DPPIV_N"/>
    <property type="match status" value="1"/>
</dbReference>